<dbReference type="InterPro" id="IPR020945">
    <property type="entry name" value="DMSO/NO3_reduct_chaperone"/>
</dbReference>
<dbReference type="Proteomes" id="UP000244081">
    <property type="component" value="Unassembled WGS sequence"/>
</dbReference>
<protein>
    <submittedName>
        <fullName evidence="2">Respiratory nitrate reductase chaperone NarJ</fullName>
    </submittedName>
</protein>
<name>A0A2T5VGD9_9HYPH</name>
<sequence>MMTRSLKILSLLLSYPSLELQQAAPEMARIVADDTQLGEENRRSLLELIDDVAKGDLTDLQERYVFLFDRTRTLSLHLFEHVHGESRDRGQAMVDLMATYDAAGFEIGARELPDYLPLFLEFLSMCPQEEAADLLGQTVHILAALKERLEKRGSIYRNAFAVMEAMASGTPDRALLDELRDAPQDDPNDLQALDAIWQEEAITFGGNAGEGACGPDRLQRRIRASKRDAASDMSPDVGHVA</sequence>
<dbReference type="PANTHER" id="PTHR43680:SF2">
    <property type="entry name" value="NITRATE REDUCTASE MOLYBDENUM COFACTOR ASSEMBLY CHAPERONE NARJ"/>
    <property type="match status" value="1"/>
</dbReference>
<evidence type="ECO:0000313" key="2">
    <source>
        <dbReference type="EMBL" id="PTW62834.1"/>
    </source>
</evidence>
<proteinExistence type="predicted"/>
<keyword evidence="3" id="KW-1185">Reference proteome</keyword>
<dbReference type="InterPro" id="IPR003765">
    <property type="entry name" value="NO3_reductase_chaperone_NarJ"/>
</dbReference>
<dbReference type="GO" id="GO:0016530">
    <property type="term" value="F:metallochaperone activity"/>
    <property type="evidence" value="ECO:0007669"/>
    <property type="project" value="TreeGrafter"/>
</dbReference>
<keyword evidence="1" id="KW-0534">Nitrate assimilation</keyword>
<dbReference type="Gene3D" id="1.10.3480.10">
    <property type="entry name" value="TorD-like"/>
    <property type="match status" value="1"/>
</dbReference>
<dbReference type="Pfam" id="PF02613">
    <property type="entry name" value="Nitrate_red_del"/>
    <property type="match status" value="1"/>
</dbReference>
<dbReference type="GO" id="GO:0051082">
    <property type="term" value="F:unfolded protein binding"/>
    <property type="evidence" value="ECO:0007669"/>
    <property type="project" value="InterPro"/>
</dbReference>
<reference evidence="2 3" key="1">
    <citation type="submission" date="2018-04" db="EMBL/GenBank/DDBJ databases">
        <title>Genomic Encyclopedia of Archaeal and Bacterial Type Strains, Phase II (KMG-II): from individual species to whole genera.</title>
        <authorList>
            <person name="Goeker M."/>
        </authorList>
    </citation>
    <scope>NUCLEOTIDE SEQUENCE [LARGE SCALE GENOMIC DNA]</scope>
    <source>
        <strain evidence="2 3">DSM 23382</strain>
    </source>
</reference>
<accession>A0A2T5VGD9</accession>
<evidence type="ECO:0000313" key="3">
    <source>
        <dbReference type="Proteomes" id="UP000244081"/>
    </source>
</evidence>
<dbReference type="PANTHER" id="PTHR43680">
    <property type="entry name" value="NITRATE REDUCTASE MOLYBDENUM COFACTOR ASSEMBLY CHAPERONE"/>
    <property type="match status" value="1"/>
</dbReference>
<dbReference type="EMBL" id="QAYG01000001">
    <property type="protein sequence ID" value="PTW62834.1"/>
    <property type="molecule type" value="Genomic_DNA"/>
</dbReference>
<organism evidence="2 3">
    <name type="scientific">Breoghania corrubedonensis</name>
    <dbReference type="NCBI Taxonomy" id="665038"/>
    <lineage>
        <taxon>Bacteria</taxon>
        <taxon>Pseudomonadati</taxon>
        <taxon>Pseudomonadota</taxon>
        <taxon>Alphaproteobacteria</taxon>
        <taxon>Hyphomicrobiales</taxon>
        <taxon>Stappiaceae</taxon>
        <taxon>Breoghania</taxon>
    </lineage>
</organism>
<evidence type="ECO:0000256" key="1">
    <source>
        <dbReference type="ARBA" id="ARBA00023063"/>
    </source>
</evidence>
<dbReference type="InterPro" id="IPR036411">
    <property type="entry name" value="TorD-like_sf"/>
</dbReference>
<dbReference type="AlphaFoldDB" id="A0A2T5VGD9"/>
<dbReference type="GO" id="GO:0051131">
    <property type="term" value="P:chaperone-mediated protein complex assembly"/>
    <property type="evidence" value="ECO:0007669"/>
    <property type="project" value="InterPro"/>
</dbReference>
<dbReference type="GO" id="GO:0042128">
    <property type="term" value="P:nitrate assimilation"/>
    <property type="evidence" value="ECO:0007669"/>
    <property type="project" value="UniProtKB-KW"/>
</dbReference>
<comment type="caution">
    <text evidence="2">The sequence shown here is derived from an EMBL/GenBank/DDBJ whole genome shotgun (WGS) entry which is preliminary data.</text>
</comment>
<dbReference type="NCBIfam" id="TIGR00684">
    <property type="entry name" value="narJ"/>
    <property type="match status" value="1"/>
</dbReference>
<gene>
    <name evidence="2" type="ORF">C8N35_101882</name>
</gene>
<dbReference type="SUPFAM" id="SSF89155">
    <property type="entry name" value="TorD-like"/>
    <property type="match status" value="1"/>
</dbReference>